<evidence type="ECO:0000256" key="11">
    <source>
        <dbReference type="ARBA" id="ARBA00023163"/>
    </source>
</evidence>
<feature type="domain" description="Toprim" evidence="14">
    <location>
        <begin position="262"/>
        <end position="348"/>
    </location>
</feature>
<keyword evidence="8 13" id="KW-0862">Zinc</keyword>
<accession>A0A0G3H627</accession>
<dbReference type="InterPro" id="IPR034151">
    <property type="entry name" value="TOPRIM_DnaG_bac"/>
</dbReference>
<comment type="catalytic activity">
    <reaction evidence="12">
        <text>ssDNA + n NTP = ssDNA/pppN(pN)n-1 hybrid + (n-1) diphosphate.</text>
        <dbReference type="EC" id="2.7.7.101"/>
    </reaction>
</comment>
<keyword evidence="7" id="KW-0863">Zinc-finger</keyword>
<dbReference type="InterPro" id="IPR013264">
    <property type="entry name" value="DNAG_N"/>
</dbReference>
<evidence type="ECO:0000256" key="12">
    <source>
        <dbReference type="HAMAP-Rule" id="MF_00974"/>
    </source>
</evidence>
<comment type="cofactor">
    <cofactor evidence="13">
        <name>Zn(2+)</name>
        <dbReference type="ChEBI" id="CHEBI:29105"/>
    </cofactor>
    <text evidence="13">Binds 1 zinc ion per monomer.</text>
</comment>
<dbReference type="EMBL" id="CP011542">
    <property type="protein sequence ID" value="AKK06597.1"/>
    <property type="molecule type" value="Genomic_DNA"/>
</dbReference>
<keyword evidence="16" id="KW-1185">Reference proteome</keyword>
<dbReference type="SMART" id="SM00766">
    <property type="entry name" value="DnaG_DnaB_bind"/>
    <property type="match status" value="1"/>
</dbReference>
<comment type="function">
    <text evidence="12 13">RNA polymerase that catalyzes the synthesis of short RNA molecules used as primers for DNA polymerase during DNA replication.</text>
</comment>
<evidence type="ECO:0000256" key="5">
    <source>
        <dbReference type="ARBA" id="ARBA00022705"/>
    </source>
</evidence>
<dbReference type="FunFam" id="3.90.580.10:FF:000001">
    <property type="entry name" value="DNA primase"/>
    <property type="match status" value="1"/>
</dbReference>
<dbReference type="Pfam" id="PF01807">
    <property type="entry name" value="Zn_ribbon_DnaG"/>
    <property type="match status" value="1"/>
</dbReference>
<proteinExistence type="inferred from homology"/>
<dbReference type="PATRIC" id="fig|571915.4.peg.2441"/>
<dbReference type="GO" id="GO:0003677">
    <property type="term" value="F:DNA binding"/>
    <property type="evidence" value="ECO:0007669"/>
    <property type="project" value="UniProtKB-KW"/>
</dbReference>
<evidence type="ECO:0000256" key="4">
    <source>
        <dbReference type="ARBA" id="ARBA00022695"/>
    </source>
</evidence>
<dbReference type="InterPro" id="IPR006295">
    <property type="entry name" value="DNA_primase_DnaG"/>
</dbReference>
<dbReference type="SUPFAM" id="SSF56731">
    <property type="entry name" value="DNA primase core"/>
    <property type="match status" value="1"/>
</dbReference>
<dbReference type="Proteomes" id="UP000035199">
    <property type="component" value="Chromosome"/>
</dbReference>
<dbReference type="InterPro" id="IPR002694">
    <property type="entry name" value="Znf_CHC2"/>
</dbReference>
<evidence type="ECO:0000313" key="15">
    <source>
        <dbReference type="EMBL" id="AKK06597.1"/>
    </source>
</evidence>
<evidence type="ECO:0000256" key="2">
    <source>
        <dbReference type="ARBA" id="ARBA00022515"/>
    </source>
</evidence>
<keyword evidence="5 12" id="KW-0235">DNA replication</keyword>
<organism evidence="15 16">
    <name type="scientific">Corynebacterium mustelae</name>
    <dbReference type="NCBI Taxonomy" id="571915"/>
    <lineage>
        <taxon>Bacteria</taxon>
        <taxon>Bacillati</taxon>
        <taxon>Actinomycetota</taxon>
        <taxon>Actinomycetes</taxon>
        <taxon>Mycobacteriales</taxon>
        <taxon>Corynebacteriaceae</taxon>
        <taxon>Corynebacterium</taxon>
    </lineage>
</organism>
<sequence length="632" mass="71435">MAKGRIPDSDIQAIREQVAIEDIVSEYVQLKPAGADSLKGLSPFKDEKTPSFHVRPNHGYFHCFSTGKGGDVFTFLMEVEHLSFPEAVEAVAERIHYRINYQGGSTGAPAVEPGTRKRLIEANRAAHQFYREQLETPRAAVARQFLLDRGFSKEHIYAFECGYAPEGWDTLTKHLLKRFSFKELEAAGLSTMGKRGPIDRFHRRLLWPIKNTSGDVIGFGARKLFDDDNLGKYMNTPETLLYKKSKVLFGLDMAKKDIATRHQCVVVEGYTDVMAMHAAGITTAVASCGTAFGDEHLQMIRRLMLDDNYFRGELIYTFDGDEAGQKAAMRAFEGDQKFTGQSFVAVAPQGMDPCDLRLKKGDTAVRDLVATRVPMFEFIIRTIIADYPLDSVEGRLQALRRTIPIVADIHDKALQTEYARQLCGWVGWHNEADVLQRVREEARKPKRNQEPRRAKRFDTATVNNQAPTQAMLPQPNRRDPRLWPERESLKLALQFPHAAGAYFDGLPDDAFSFETYRVVRQAIAKAGGCAAADNQQEWVAHVASEIDDIIGRSLVSELIVEPIQSDSDNLMQHTDRTLSRLHEQRVGNQIALLKSKLQRMRPSEDEQAYNAMFTDLIALEQARRELLERAFK</sequence>
<dbReference type="PROSITE" id="PS50880">
    <property type="entry name" value="TOPRIM"/>
    <property type="match status" value="1"/>
</dbReference>
<dbReference type="SMART" id="SM00400">
    <property type="entry name" value="ZnF_CHCC"/>
    <property type="match status" value="1"/>
</dbReference>
<dbReference type="CDD" id="cd03364">
    <property type="entry name" value="TOPRIM_DnaG_primases"/>
    <property type="match status" value="1"/>
</dbReference>
<keyword evidence="9" id="KW-0460">Magnesium</keyword>
<dbReference type="PANTHER" id="PTHR30313:SF2">
    <property type="entry name" value="DNA PRIMASE"/>
    <property type="match status" value="1"/>
</dbReference>
<dbReference type="InterPro" id="IPR030846">
    <property type="entry name" value="DnaG_bac"/>
</dbReference>
<dbReference type="EC" id="2.7.7.101" evidence="12"/>
<dbReference type="GO" id="GO:0006269">
    <property type="term" value="P:DNA replication, synthesis of primer"/>
    <property type="evidence" value="ECO:0007669"/>
    <property type="project" value="UniProtKB-UniRule"/>
</dbReference>
<dbReference type="InterPro" id="IPR050219">
    <property type="entry name" value="DnaG_primase"/>
</dbReference>
<dbReference type="InterPro" id="IPR019475">
    <property type="entry name" value="DNA_primase_DnaB-bd"/>
</dbReference>
<dbReference type="Pfam" id="PF10410">
    <property type="entry name" value="DnaB_bind"/>
    <property type="match status" value="1"/>
</dbReference>
<dbReference type="Gene3D" id="3.90.580.10">
    <property type="entry name" value="Zinc finger, CHC2-type domain"/>
    <property type="match status" value="1"/>
</dbReference>
<evidence type="ECO:0000256" key="6">
    <source>
        <dbReference type="ARBA" id="ARBA00022723"/>
    </source>
</evidence>
<dbReference type="GO" id="GO:0005737">
    <property type="term" value="C:cytoplasm"/>
    <property type="evidence" value="ECO:0007669"/>
    <property type="project" value="TreeGrafter"/>
</dbReference>
<dbReference type="InterPro" id="IPR037068">
    <property type="entry name" value="DNA_primase_core_N_sf"/>
</dbReference>
<keyword evidence="1 12" id="KW-0240">DNA-directed RNA polymerase</keyword>
<evidence type="ECO:0000256" key="7">
    <source>
        <dbReference type="ARBA" id="ARBA00022771"/>
    </source>
</evidence>
<keyword evidence="4 12" id="KW-0548">Nucleotidyltransferase</keyword>
<evidence type="ECO:0000256" key="8">
    <source>
        <dbReference type="ARBA" id="ARBA00022833"/>
    </source>
</evidence>
<protein>
    <recommendedName>
        <fullName evidence="12 13">DNA primase</fullName>
        <ecNumber evidence="12">2.7.7.101</ecNumber>
    </recommendedName>
</protein>
<dbReference type="PANTHER" id="PTHR30313">
    <property type="entry name" value="DNA PRIMASE"/>
    <property type="match status" value="1"/>
</dbReference>
<dbReference type="KEGG" id="cmv:CMUST_11430"/>
<dbReference type="Gene3D" id="3.90.980.10">
    <property type="entry name" value="DNA primase, catalytic core, N-terminal domain"/>
    <property type="match status" value="1"/>
</dbReference>
<keyword evidence="10 12" id="KW-0238">DNA-binding</keyword>
<dbReference type="HAMAP" id="MF_00974">
    <property type="entry name" value="DNA_primase_DnaG"/>
    <property type="match status" value="1"/>
</dbReference>
<dbReference type="NCBIfam" id="TIGR01391">
    <property type="entry name" value="dnaG"/>
    <property type="match status" value="1"/>
</dbReference>
<keyword evidence="2 12" id="KW-0639">Primosome</keyword>
<evidence type="ECO:0000256" key="10">
    <source>
        <dbReference type="ARBA" id="ARBA00023125"/>
    </source>
</evidence>
<dbReference type="Gene3D" id="3.40.1360.10">
    <property type="match status" value="1"/>
</dbReference>
<dbReference type="GO" id="GO:0008270">
    <property type="term" value="F:zinc ion binding"/>
    <property type="evidence" value="ECO:0007669"/>
    <property type="project" value="UniProtKB-KW"/>
</dbReference>
<dbReference type="GO" id="GO:1990077">
    <property type="term" value="C:primosome complex"/>
    <property type="evidence" value="ECO:0007669"/>
    <property type="project" value="UniProtKB-KW"/>
</dbReference>
<reference evidence="15 16" key="1">
    <citation type="journal article" date="2015" name="Genome Announc.">
        <title>Complete Genome Sequence of the Type Strain Corynebacterium mustelae DSM 45274, Isolated from Various Tissues of a Male Ferret with Lethal Sepsis.</title>
        <authorList>
            <person name="Ruckert C."/>
            <person name="Eimer J."/>
            <person name="Winkler A."/>
            <person name="Tauch A."/>
        </authorList>
    </citation>
    <scope>NUCLEOTIDE SEQUENCE [LARGE SCALE GENOMIC DNA]</scope>
    <source>
        <strain evidence="15 16">DSM 45274</strain>
    </source>
</reference>
<dbReference type="AlphaFoldDB" id="A0A0G3H627"/>
<dbReference type="InterPro" id="IPR006171">
    <property type="entry name" value="TOPRIM_dom"/>
</dbReference>
<dbReference type="GO" id="GO:0003899">
    <property type="term" value="F:DNA-directed RNA polymerase activity"/>
    <property type="evidence" value="ECO:0007669"/>
    <property type="project" value="UniProtKB-UniRule"/>
</dbReference>
<keyword evidence="3 12" id="KW-0808">Transferase</keyword>
<dbReference type="Pfam" id="PF08278">
    <property type="entry name" value="DnaG_DnaB_bind"/>
    <property type="match status" value="1"/>
</dbReference>
<dbReference type="GO" id="GO:0000428">
    <property type="term" value="C:DNA-directed RNA polymerase complex"/>
    <property type="evidence" value="ECO:0007669"/>
    <property type="project" value="UniProtKB-KW"/>
</dbReference>
<comment type="subunit">
    <text evidence="12">Monomer. Interacts with DnaB.</text>
</comment>
<dbReference type="OrthoDB" id="9803773at2"/>
<comment type="similarity">
    <text evidence="12 13">Belongs to the DnaG primase family.</text>
</comment>
<reference evidence="16" key="2">
    <citation type="submission" date="2015-05" db="EMBL/GenBank/DDBJ databases">
        <title>Complete genome sequence of Corynebacterium mustelae DSM 45274, isolated from various tissues of a male ferret with lethal sepsis.</title>
        <authorList>
            <person name="Ruckert C."/>
            <person name="Albersmeier A."/>
            <person name="Winkler A."/>
            <person name="Tauch A."/>
        </authorList>
    </citation>
    <scope>NUCLEOTIDE SEQUENCE [LARGE SCALE GENOMIC DNA]</scope>
    <source>
        <strain evidence="16">DSM 45274</strain>
    </source>
</reference>
<name>A0A0G3H627_9CORY</name>
<dbReference type="Pfam" id="PF08275">
    <property type="entry name" value="DNAG_N"/>
    <property type="match status" value="1"/>
</dbReference>
<evidence type="ECO:0000313" key="16">
    <source>
        <dbReference type="Proteomes" id="UP000035199"/>
    </source>
</evidence>
<dbReference type="PIRSF" id="PIRSF002811">
    <property type="entry name" value="DnaG"/>
    <property type="match status" value="1"/>
</dbReference>
<evidence type="ECO:0000256" key="3">
    <source>
        <dbReference type="ARBA" id="ARBA00022679"/>
    </source>
</evidence>
<dbReference type="SMART" id="SM00493">
    <property type="entry name" value="TOPRIM"/>
    <property type="match status" value="1"/>
</dbReference>
<evidence type="ECO:0000256" key="1">
    <source>
        <dbReference type="ARBA" id="ARBA00022478"/>
    </source>
</evidence>
<dbReference type="InterPro" id="IPR013173">
    <property type="entry name" value="DNA_primase_DnaG_DnaB-bd_dom"/>
</dbReference>
<dbReference type="RefSeq" id="WP_047262598.1">
    <property type="nucleotide sequence ID" value="NZ_CP011542.1"/>
</dbReference>
<keyword evidence="6 13" id="KW-0479">Metal-binding</keyword>
<comment type="caution">
    <text evidence="12">Lacks conserved residue(s) required for the propagation of feature annotation.</text>
</comment>
<dbReference type="InterPro" id="IPR036977">
    <property type="entry name" value="DNA_primase_Znf_CHC2"/>
</dbReference>
<dbReference type="Pfam" id="PF13155">
    <property type="entry name" value="Toprim_2"/>
    <property type="match status" value="1"/>
</dbReference>
<evidence type="ECO:0000259" key="14">
    <source>
        <dbReference type="PROSITE" id="PS50880"/>
    </source>
</evidence>
<dbReference type="STRING" id="571915.CMUST_11430"/>
<evidence type="ECO:0000256" key="13">
    <source>
        <dbReference type="PIRNR" id="PIRNR002811"/>
    </source>
</evidence>
<evidence type="ECO:0000256" key="9">
    <source>
        <dbReference type="ARBA" id="ARBA00022842"/>
    </source>
</evidence>
<dbReference type="SUPFAM" id="SSF57783">
    <property type="entry name" value="Zinc beta-ribbon"/>
    <property type="match status" value="1"/>
</dbReference>
<keyword evidence="11 12" id="KW-0804">Transcription</keyword>
<gene>
    <name evidence="12 15" type="primary">dnaG</name>
    <name evidence="15" type="ORF">CMUST_11430</name>
</gene>